<dbReference type="AlphaFoldDB" id="A0A284S1B2"/>
<evidence type="ECO:0000313" key="2">
    <source>
        <dbReference type="Proteomes" id="UP000219338"/>
    </source>
</evidence>
<accession>A0A284S1B2</accession>
<protein>
    <submittedName>
        <fullName evidence="1">Uncharacterized protein</fullName>
    </submittedName>
</protein>
<dbReference type="EMBL" id="FUEG01000025">
    <property type="protein sequence ID" value="SJL14756.1"/>
    <property type="molecule type" value="Genomic_DNA"/>
</dbReference>
<reference evidence="2" key="1">
    <citation type="journal article" date="2017" name="Nat. Ecol. Evol.">
        <title>Genome expansion and lineage-specific genetic innovations in the forest pathogenic fungi Armillaria.</title>
        <authorList>
            <person name="Sipos G."/>
            <person name="Prasanna A.N."/>
            <person name="Walter M.C."/>
            <person name="O'Connor E."/>
            <person name="Balint B."/>
            <person name="Krizsan K."/>
            <person name="Kiss B."/>
            <person name="Hess J."/>
            <person name="Varga T."/>
            <person name="Slot J."/>
            <person name="Riley R."/>
            <person name="Boka B."/>
            <person name="Rigling D."/>
            <person name="Barry K."/>
            <person name="Lee J."/>
            <person name="Mihaltcheva S."/>
            <person name="LaButti K."/>
            <person name="Lipzen A."/>
            <person name="Waldron R."/>
            <person name="Moloney N.M."/>
            <person name="Sperisen C."/>
            <person name="Kredics L."/>
            <person name="Vagvoelgyi C."/>
            <person name="Patrignani A."/>
            <person name="Fitzpatrick D."/>
            <person name="Nagy I."/>
            <person name="Doyle S."/>
            <person name="Anderson J.B."/>
            <person name="Grigoriev I.V."/>
            <person name="Gueldener U."/>
            <person name="Muensterkoetter M."/>
            <person name="Nagy L.G."/>
        </authorList>
    </citation>
    <scope>NUCLEOTIDE SEQUENCE [LARGE SCALE GENOMIC DNA]</scope>
    <source>
        <strain evidence="2">C18/9</strain>
    </source>
</reference>
<evidence type="ECO:0000313" key="1">
    <source>
        <dbReference type="EMBL" id="SJL14756.1"/>
    </source>
</evidence>
<organism evidence="1 2">
    <name type="scientific">Armillaria ostoyae</name>
    <name type="common">Armillaria root rot fungus</name>
    <dbReference type="NCBI Taxonomy" id="47428"/>
    <lineage>
        <taxon>Eukaryota</taxon>
        <taxon>Fungi</taxon>
        <taxon>Dikarya</taxon>
        <taxon>Basidiomycota</taxon>
        <taxon>Agaricomycotina</taxon>
        <taxon>Agaricomycetes</taxon>
        <taxon>Agaricomycetidae</taxon>
        <taxon>Agaricales</taxon>
        <taxon>Marasmiineae</taxon>
        <taxon>Physalacriaceae</taxon>
        <taxon>Armillaria</taxon>
    </lineage>
</organism>
<name>A0A284S1B2_ARMOS</name>
<proteinExistence type="predicted"/>
<gene>
    <name evidence="1" type="ORF">ARMOST_18224</name>
</gene>
<sequence length="83" mass="9785">MGALIVERLEEAMIQFGQWSVLASMEMVVLYTWSEYLKNCDVTADQRRYWVCLVTPRDLDPSCWRRRRRILNLDVVGGPFMVT</sequence>
<keyword evidence="2" id="KW-1185">Reference proteome</keyword>
<dbReference type="Proteomes" id="UP000219338">
    <property type="component" value="Unassembled WGS sequence"/>
</dbReference>